<organism evidence="15">
    <name type="scientific">Soboliphyme baturini</name>
    <dbReference type="NCBI Taxonomy" id="241478"/>
    <lineage>
        <taxon>Eukaryota</taxon>
        <taxon>Metazoa</taxon>
        <taxon>Ecdysozoa</taxon>
        <taxon>Nematoda</taxon>
        <taxon>Enoplea</taxon>
        <taxon>Dorylaimia</taxon>
        <taxon>Dioctophymatida</taxon>
        <taxon>Dioctophymatoidea</taxon>
        <taxon>Soboliphymatidae</taxon>
        <taxon>Soboliphyme</taxon>
    </lineage>
</organism>
<dbReference type="PANTHER" id="PTHR18929">
    <property type="entry name" value="PROTEIN DISULFIDE ISOMERASE"/>
    <property type="match status" value="1"/>
</dbReference>
<evidence type="ECO:0000313" key="14">
    <source>
        <dbReference type="Proteomes" id="UP000270296"/>
    </source>
</evidence>
<evidence type="ECO:0000256" key="5">
    <source>
        <dbReference type="ARBA" id="ARBA00022729"/>
    </source>
</evidence>
<evidence type="ECO:0000256" key="11">
    <source>
        <dbReference type="RuleBase" id="RU004208"/>
    </source>
</evidence>
<comment type="catalytic activity">
    <reaction evidence="1">
        <text>Catalyzes the rearrangement of -S-S- bonds in proteins.</text>
        <dbReference type="EC" id="5.3.4.1"/>
    </reaction>
</comment>
<keyword evidence="8" id="KW-1015">Disulfide bond</keyword>
<sequence length="339" mass="39299">MVGRRAALIEFYAPWCGHCKALAPEYEKAASDLKARGVSVPLAKVDATTHVELAKRFDVTGYPTMKFWNEGQFSDYDGDRTAEGIVDWIRQRKDPNYVPLPDYVLVLTQDNFTAYAMTEDLILVEFYAPWCGHCKRLAPEYKKAASLLNEHHPPIPLAKVDATAEKDLATEYNVTGFPTLKIFRNGRVYDYTGPQDAQAEALREKFPRFFYATSAEVKNHYKIGHGVFLLFPDRYWSKSEPMYLRLEQDNPSTENIVDFINNNCLPKVGERTISNKDTRYTKKPLVVVYYDVDFSFEHKDGITYRFIYSQQIYFWFHCFAEHFGNRGARCLLFPNEMMK</sequence>
<dbReference type="GO" id="GO:0005788">
    <property type="term" value="C:endoplasmic reticulum lumen"/>
    <property type="evidence" value="ECO:0007669"/>
    <property type="project" value="UniProtKB-SubCell"/>
</dbReference>
<evidence type="ECO:0000256" key="1">
    <source>
        <dbReference type="ARBA" id="ARBA00001182"/>
    </source>
</evidence>
<evidence type="ECO:0000256" key="10">
    <source>
        <dbReference type="ARBA" id="ARBA00023284"/>
    </source>
</evidence>
<keyword evidence="5" id="KW-0732">Signal</keyword>
<feature type="domain" description="Thioredoxin" evidence="12">
    <location>
        <begin position="1"/>
        <end position="94"/>
    </location>
</feature>
<keyword evidence="7" id="KW-0256">Endoplasmic reticulum</keyword>
<dbReference type="GO" id="GO:0003756">
    <property type="term" value="F:protein disulfide isomerase activity"/>
    <property type="evidence" value="ECO:0007669"/>
    <property type="project" value="UniProtKB-EC"/>
</dbReference>
<dbReference type="Proteomes" id="UP000270296">
    <property type="component" value="Unassembled WGS sequence"/>
</dbReference>
<dbReference type="SUPFAM" id="SSF52833">
    <property type="entry name" value="Thioredoxin-like"/>
    <property type="match status" value="2"/>
</dbReference>
<dbReference type="PROSITE" id="PS51352">
    <property type="entry name" value="THIOREDOXIN_2"/>
    <property type="match status" value="2"/>
</dbReference>
<evidence type="ECO:0000256" key="4">
    <source>
        <dbReference type="ARBA" id="ARBA00012723"/>
    </source>
</evidence>
<evidence type="ECO:0000256" key="6">
    <source>
        <dbReference type="ARBA" id="ARBA00022737"/>
    </source>
</evidence>
<dbReference type="PRINTS" id="PR00421">
    <property type="entry name" value="THIOREDOXIN"/>
</dbReference>
<keyword evidence="10" id="KW-0676">Redox-active center</keyword>
<keyword evidence="9" id="KW-0413">Isomerase</keyword>
<dbReference type="AlphaFoldDB" id="A0A183IHJ9"/>
<dbReference type="FunFam" id="3.40.30.10:FF:000107">
    <property type="entry name" value="Protein disulfide-isomerase 5-2"/>
    <property type="match status" value="1"/>
</dbReference>
<dbReference type="EMBL" id="UZAM01007566">
    <property type="protein sequence ID" value="VDO99983.1"/>
    <property type="molecule type" value="Genomic_DNA"/>
</dbReference>
<proteinExistence type="inferred from homology"/>
<evidence type="ECO:0000256" key="9">
    <source>
        <dbReference type="ARBA" id="ARBA00023235"/>
    </source>
</evidence>
<evidence type="ECO:0000259" key="12">
    <source>
        <dbReference type="PROSITE" id="PS51352"/>
    </source>
</evidence>
<evidence type="ECO:0000313" key="13">
    <source>
        <dbReference type="EMBL" id="VDO99983.1"/>
    </source>
</evidence>
<gene>
    <name evidence="13" type="ORF">SBAD_LOCUS3094</name>
</gene>
<dbReference type="CDD" id="cd02961">
    <property type="entry name" value="PDI_a_family"/>
    <property type="match status" value="2"/>
</dbReference>
<dbReference type="InterPro" id="IPR005788">
    <property type="entry name" value="PDI_thioredoxin-like_dom"/>
</dbReference>
<comment type="subcellular location">
    <subcellularLocation>
        <location evidence="2">Endoplasmic reticulum lumen</location>
    </subcellularLocation>
</comment>
<dbReference type="InterPro" id="IPR017937">
    <property type="entry name" value="Thioredoxin_CS"/>
</dbReference>
<evidence type="ECO:0000256" key="8">
    <source>
        <dbReference type="ARBA" id="ARBA00023157"/>
    </source>
</evidence>
<accession>A0A183IHJ9</accession>
<dbReference type="GO" id="GO:0034976">
    <property type="term" value="P:response to endoplasmic reticulum stress"/>
    <property type="evidence" value="ECO:0007669"/>
    <property type="project" value="TreeGrafter"/>
</dbReference>
<reference evidence="15" key="1">
    <citation type="submission" date="2016-06" db="UniProtKB">
        <authorList>
            <consortium name="WormBaseParasite"/>
        </authorList>
    </citation>
    <scope>IDENTIFICATION</scope>
</reference>
<keyword evidence="6" id="KW-0677">Repeat</keyword>
<dbReference type="EC" id="5.3.4.1" evidence="4"/>
<dbReference type="Pfam" id="PF00085">
    <property type="entry name" value="Thioredoxin"/>
    <property type="match status" value="2"/>
</dbReference>
<dbReference type="InterPro" id="IPR013766">
    <property type="entry name" value="Thioredoxin_domain"/>
</dbReference>
<dbReference type="OrthoDB" id="427280at2759"/>
<dbReference type="PANTHER" id="PTHR18929:SF132">
    <property type="entry name" value="PROTEIN DISULFIDE-ISOMERASE A3"/>
    <property type="match status" value="1"/>
</dbReference>
<dbReference type="WBParaSite" id="SBAD_0000324001-mRNA-1">
    <property type="protein sequence ID" value="SBAD_0000324001-mRNA-1"/>
    <property type="gene ID" value="SBAD_0000324001"/>
</dbReference>
<dbReference type="InterPro" id="IPR036249">
    <property type="entry name" value="Thioredoxin-like_sf"/>
</dbReference>
<reference evidence="13 14" key="2">
    <citation type="submission" date="2018-11" db="EMBL/GenBank/DDBJ databases">
        <authorList>
            <consortium name="Pathogen Informatics"/>
        </authorList>
    </citation>
    <scope>NUCLEOTIDE SEQUENCE [LARGE SCALE GENOMIC DNA]</scope>
</reference>
<comment type="similarity">
    <text evidence="3 11">Belongs to the protein disulfide isomerase family.</text>
</comment>
<protein>
    <recommendedName>
        <fullName evidence="4">protein disulfide-isomerase</fullName>
        <ecNumber evidence="4">5.3.4.1</ecNumber>
    </recommendedName>
</protein>
<evidence type="ECO:0000256" key="7">
    <source>
        <dbReference type="ARBA" id="ARBA00022824"/>
    </source>
</evidence>
<feature type="domain" description="Thioredoxin" evidence="12">
    <location>
        <begin position="103"/>
        <end position="211"/>
    </location>
</feature>
<dbReference type="PROSITE" id="PS00194">
    <property type="entry name" value="THIOREDOXIN_1"/>
    <property type="match status" value="2"/>
</dbReference>
<evidence type="ECO:0000256" key="3">
    <source>
        <dbReference type="ARBA" id="ARBA00006347"/>
    </source>
</evidence>
<dbReference type="GO" id="GO:0006457">
    <property type="term" value="P:protein folding"/>
    <property type="evidence" value="ECO:0007669"/>
    <property type="project" value="TreeGrafter"/>
</dbReference>
<dbReference type="Gene3D" id="3.40.30.10">
    <property type="entry name" value="Glutaredoxin"/>
    <property type="match status" value="4"/>
</dbReference>
<keyword evidence="14" id="KW-1185">Reference proteome</keyword>
<dbReference type="NCBIfam" id="TIGR01126">
    <property type="entry name" value="pdi_dom"/>
    <property type="match status" value="2"/>
</dbReference>
<evidence type="ECO:0000313" key="15">
    <source>
        <dbReference type="WBParaSite" id="SBAD_0000324001-mRNA-1"/>
    </source>
</evidence>
<name>A0A183IHJ9_9BILA</name>
<evidence type="ECO:0000256" key="2">
    <source>
        <dbReference type="ARBA" id="ARBA00004319"/>
    </source>
</evidence>